<gene>
    <name evidence="2" type="ORF">Pmani_018452</name>
</gene>
<keyword evidence="3" id="KW-1185">Reference proteome</keyword>
<evidence type="ECO:0000256" key="1">
    <source>
        <dbReference type="SAM" id="MobiDB-lite"/>
    </source>
</evidence>
<reference evidence="2" key="1">
    <citation type="submission" date="2023-11" db="EMBL/GenBank/DDBJ databases">
        <title>Genome assemblies of two species of porcelain crab, Petrolisthes cinctipes and Petrolisthes manimaculis (Anomura: Porcellanidae).</title>
        <authorList>
            <person name="Angst P."/>
        </authorList>
    </citation>
    <scope>NUCLEOTIDE SEQUENCE</scope>
    <source>
        <strain evidence="2">PB745_02</strain>
        <tissue evidence="2">Gill</tissue>
    </source>
</reference>
<accession>A0AAE1U4I4</accession>
<protein>
    <submittedName>
        <fullName evidence="2">Uncharacterized protein</fullName>
    </submittedName>
</protein>
<dbReference type="AlphaFoldDB" id="A0AAE1U4I4"/>
<proteinExistence type="predicted"/>
<comment type="caution">
    <text evidence="2">The sequence shown here is derived from an EMBL/GenBank/DDBJ whole genome shotgun (WGS) entry which is preliminary data.</text>
</comment>
<dbReference type="EMBL" id="JAWZYT010001691">
    <property type="protein sequence ID" value="KAK4309948.1"/>
    <property type="molecule type" value="Genomic_DNA"/>
</dbReference>
<dbReference type="Proteomes" id="UP001292094">
    <property type="component" value="Unassembled WGS sequence"/>
</dbReference>
<evidence type="ECO:0000313" key="3">
    <source>
        <dbReference type="Proteomes" id="UP001292094"/>
    </source>
</evidence>
<evidence type="ECO:0000313" key="2">
    <source>
        <dbReference type="EMBL" id="KAK4309948.1"/>
    </source>
</evidence>
<sequence>MATPYLLKLLPSFFRQNPQERNKRARAASRVPSDGSLSHGDLVEGEGLKNVVGGRGGEGEREGRRWRGGERRE</sequence>
<feature type="region of interest" description="Disordered" evidence="1">
    <location>
        <begin position="16"/>
        <end position="73"/>
    </location>
</feature>
<organism evidence="2 3">
    <name type="scientific">Petrolisthes manimaculis</name>
    <dbReference type="NCBI Taxonomy" id="1843537"/>
    <lineage>
        <taxon>Eukaryota</taxon>
        <taxon>Metazoa</taxon>
        <taxon>Ecdysozoa</taxon>
        <taxon>Arthropoda</taxon>
        <taxon>Crustacea</taxon>
        <taxon>Multicrustacea</taxon>
        <taxon>Malacostraca</taxon>
        <taxon>Eumalacostraca</taxon>
        <taxon>Eucarida</taxon>
        <taxon>Decapoda</taxon>
        <taxon>Pleocyemata</taxon>
        <taxon>Anomura</taxon>
        <taxon>Galatheoidea</taxon>
        <taxon>Porcellanidae</taxon>
        <taxon>Petrolisthes</taxon>
    </lineage>
</organism>
<name>A0AAE1U4I4_9EUCA</name>
<feature type="compositionally biased region" description="Basic and acidic residues" evidence="1">
    <location>
        <begin position="57"/>
        <end position="73"/>
    </location>
</feature>